<evidence type="ECO:0000256" key="9">
    <source>
        <dbReference type="ARBA" id="ARBA00023251"/>
    </source>
</evidence>
<keyword evidence="7 10" id="KW-1133">Transmembrane helix</keyword>
<dbReference type="Pfam" id="PF01554">
    <property type="entry name" value="MatE"/>
    <property type="match status" value="2"/>
</dbReference>
<dbReference type="InterPro" id="IPR051327">
    <property type="entry name" value="MATE_MepA_subfamily"/>
</dbReference>
<evidence type="ECO:0000313" key="12">
    <source>
        <dbReference type="Proteomes" id="UP001143192"/>
    </source>
</evidence>
<sequence length="427" mass="46071">MIFNSVLAVIDGIFVGHGVGPIGLAAVNIIAPMFMICTGIGLMFGIGASVIASIRLSENNDKAAKIIMTQSFVVGTLVILLIAIISLLFPRMVAGLLGATDELMPGATAYLRNMIPGAPFLLFQCIGMMLIRLDGSPKFAMWCEVVPALINIVLDYIMVFPLGMGVAGAALATTISCVIGGIMVIAYFIWHSDRLKFYRLKTSLTSIVLTLRNTWYMIKIGFATFLSECAMSVMMITGNFVFLERMGEDGVAAFSIACYLFPVVFSISNAVAQSAQPIISYNYGAHHDERIIRALKVALITAISCGLIVTAILCLGDKFIVGAFISSKEPAFAFACHGLPLFAICAVFFAVNITFIGYYQSIEAAGKSTLYTLLRGIVFLVPSFLTLPMLLGDNGAWLTIPVAEILTFMVIVSVFINKHNNKKTIQV</sequence>
<keyword evidence="8 10" id="KW-0472">Membrane</keyword>
<gene>
    <name evidence="11" type="ORF">M1B79_16295</name>
</gene>
<dbReference type="CDD" id="cd13143">
    <property type="entry name" value="MATE_MepA_like"/>
    <property type="match status" value="1"/>
</dbReference>
<dbReference type="PANTHER" id="PTHR43823:SF3">
    <property type="entry name" value="MULTIDRUG EXPORT PROTEIN MEPA"/>
    <property type="match status" value="1"/>
</dbReference>
<dbReference type="InterPro" id="IPR002528">
    <property type="entry name" value="MATE_fam"/>
</dbReference>
<dbReference type="EMBL" id="JAMZED010000059">
    <property type="protein sequence ID" value="MCR6506177.1"/>
    <property type="molecule type" value="Genomic_DNA"/>
</dbReference>
<reference evidence="11" key="2">
    <citation type="submission" date="2022-04" db="EMBL/GenBank/DDBJ databases">
        <authorList>
            <person name="Fokt H."/>
            <person name="Baines J."/>
        </authorList>
    </citation>
    <scope>NUCLEOTIDE SEQUENCE</scope>
    <source>
        <strain evidence="11">KH365_2</strain>
    </source>
</reference>
<evidence type="ECO:0000313" key="11">
    <source>
        <dbReference type="EMBL" id="MCR6506177.1"/>
    </source>
</evidence>
<evidence type="ECO:0000256" key="7">
    <source>
        <dbReference type="ARBA" id="ARBA00022989"/>
    </source>
</evidence>
<dbReference type="PANTHER" id="PTHR43823">
    <property type="entry name" value="SPORULATION PROTEIN YKVU"/>
    <property type="match status" value="1"/>
</dbReference>
<keyword evidence="9" id="KW-0046">Antibiotic resistance</keyword>
<evidence type="ECO:0000256" key="10">
    <source>
        <dbReference type="SAM" id="Phobius"/>
    </source>
</evidence>
<dbReference type="GO" id="GO:0046677">
    <property type="term" value="P:response to antibiotic"/>
    <property type="evidence" value="ECO:0007669"/>
    <property type="project" value="UniProtKB-KW"/>
</dbReference>
<feature type="transmembrane region" description="Helical" evidence="10">
    <location>
        <begin position="66"/>
        <end position="89"/>
    </location>
</feature>
<feature type="transmembrane region" description="Helical" evidence="10">
    <location>
        <begin position="370"/>
        <end position="390"/>
    </location>
</feature>
<feature type="transmembrane region" description="Helical" evidence="10">
    <location>
        <begin position="166"/>
        <end position="190"/>
    </location>
</feature>
<evidence type="ECO:0000256" key="8">
    <source>
        <dbReference type="ARBA" id="ARBA00023136"/>
    </source>
</evidence>
<feature type="transmembrane region" description="Helical" evidence="10">
    <location>
        <begin position="220"/>
        <end position="242"/>
    </location>
</feature>
<feature type="transmembrane region" description="Helical" evidence="10">
    <location>
        <begin position="254"/>
        <end position="272"/>
    </location>
</feature>
<dbReference type="GO" id="GO:0005886">
    <property type="term" value="C:plasma membrane"/>
    <property type="evidence" value="ECO:0007669"/>
    <property type="project" value="UniProtKB-SubCell"/>
</dbReference>
<feature type="transmembrane region" description="Helical" evidence="10">
    <location>
        <begin position="109"/>
        <end position="132"/>
    </location>
</feature>
<comment type="similarity">
    <text evidence="2">Belongs to the multi antimicrobial extrusion (MATE) (TC 2.A.66.1) family. MepA subfamily.</text>
</comment>
<evidence type="ECO:0000256" key="3">
    <source>
        <dbReference type="ARBA" id="ARBA00022106"/>
    </source>
</evidence>
<feature type="transmembrane region" description="Helical" evidence="10">
    <location>
        <begin position="29"/>
        <end position="54"/>
    </location>
</feature>
<feature type="transmembrane region" description="Helical" evidence="10">
    <location>
        <begin position="396"/>
        <end position="416"/>
    </location>
</feature>
<keyword evidence="12" id="KW-1185">Reference proteome</keyword>
<proteinExistence type="inferred from homology"/>
<feature type="transmembrane region" description="Helical" evidence="10">
    <location>
        <begin position="331"/>
        <end position="358"/>
    </location>
</feature>
<keyword evidence="6 10" id="KW-0812">Transmembrane</keyword>
<dbReference type="Proteomes" id="UP001143192">
    <property type="component" value="Unassembled WGS sequence"/>
</dbReference>
<evidence type="ECO:0000256" key="2">
    <source>
        <dbReference type="ARBA" id="ARBA00008417"/>
    </source>
</evidence>
<evidence type="ECO:0000256" key="5">
    <source>
        <dbReference type="ARBA" id="ARBA00022475"/>
    </source>
</evidence>
<evidence type="ECO:0000256" key="1">
    <source>
        <dbReference type="ARBA" id="ARBA00004651"/>
    </source>
</evidence>
<feature type="transmembrane region" description="Helical" evidence="10">
    <location>
        <begin position="297"/>
        <end position="325"/>
    </location>
</feature>
<keyword evidence="5" id="KW-1003">Cell membrane</keyword>
<reference evidence="11" key="1">
    <citation type="journal article" date="2022" name="Arch. Microbiol.">
        <title>Bacteroides muris sp. nov. isolated from the cecum of wild-derived house mice.</title>
        <authorList>
            <person name="Fokt H."/>
            <person name="Unni R."/>
            <person name="Repnik U."/>
            <person name="Schmitz R.A."/>
            <person name="Bramkamp M."/>
            <person name="Baines J.F."/>
            <person name="Unterweger D."/>
        </authorList>
    </citation>
    <scope>NUCLEOTIDE SEQUENCE</scope>
    <source>
        <strain evidence="11">KH365_2</strain>
    </source>
</reference>
<protein>
    <recommendedName>
        <fullName evidence="3">Multidrug export protein MepA</fullName>
    </recommendedName>
</protein>
<dbReference type="PIRSF" id="PIRSF006603">
    <property type="entry name" value="DinF"/>
    <property type="match status" value="1"/>
</dbReference>
<dbReference type="AlphaFoldDB" id="A0A9X2SUX7"/>
<name>A0A9X2SUX7_9BACE</name>
<dbReference type="GO" id="GO:0015297">
    <property type="term" value="F:antiporter activity"/>
    <property type="evidence" value="ECO:0007669"/>
    <property type="project" value="InterPro"/>
</dbReference>
<dbReference type="NCBIfam" id="TIGR00797">
    <property type="entry name" value="matE"/>
    <property type="match status" value="1"/>
</dbReference>
<dbReference type="InterPro" id="IPR045070">
    <property type="entry name" value="MATE_MepA-like"/>
</dbReference>
<evidence type="ECO:0000256" key="4">
    <source>
        <dbReference type="ARBA" id="ARBA00022448"/>
    </source>
</evidence>
<keyword evidence="4" id="KW-0813">Transport</keyword>
<dbReference type="GO" id="GO:0042910">
    <property type="term" value="F:xenobiotic transmembrane transporter activity"/>
    <property type="evidence" value="ECO:0007669"/>
    <property type="project" value="InterPro"/>
</dbReference>
<dbReference type="InterPro" id="IPR048279">
    <property type="entry name" value="MdtK-like"/>
</dbReference>
<accession>A0A9X2SUX7</accession>
<comment type="subcellular location">
    <subcellularLocation>
        <location evidence="1">Cell membrane</location>
        <topology evidence="1">Multi-pass membrane protein</topology>
    </subcellularLocation>
</comment>
<organism evidence="11 12">
    <name type="scientific">Bacteroides muris</name>
    <name type="common">ex Fokt et al. 2023</name>
    <dbReference type="NCBI Taxonomy" id="2937417"/>
    <lineage>
        <taxon>Bacteria</taxon>
        <taxon>Pseudomonadati</taxon>
        <taxon>Bacteroidota</taxon>
        <taxon>Bacteroidia</taxon>
        <taxon>Bacteroidales</taxon>
        <taxon>Bacteroidaceae</taxon>
        <taxon>Bacteroides</taxon>
    </lineage>
</organism>
<comment type="caution">
    <text evidence="11">The sequence shown here is derived from an EMBL/GenBank/DDBJ whole genome shotgun (WGS) entry which is preliminary data.</text>
</comment>
<feature type="transmembrane region" description="Helical" evidence="10">
    <location>
        <begin position="139"/>
        <end position="160"/>
    </location>
</feature>
<evidence type="ECO:0000256" key="6">
    <source>
        <dbReference type="ARBA" id="ARBA00022692"/>
    </source>
</evidence>